<dbReference type="EMBL" id="CP042344">
    <property type="protein sequence ID" value="QEA12083.1"/>
    <property type="molecule type" value="Genomic_DNA"/>
</dbReference>
<comment type="cofactor">
    <cofactor evidence="4">
        <name>Mg(2+)</name>
        <dbReference type="ChEBI" id="CHEBI:18420"/>
    </cofactor>
</comment>
<dbReference type="InterPro" id="IPR001926">
    <property type="entry name" value="TrpB-like_PALP"/>
</dbReference>
<evidence type="ECO:0000256" key="5">
    <source>
        <dbReference type="ARBA" id="ARBA00010869"/>
    </source>
</evidence>
<feature type="domain" description="Tryptophan synthase beta chain-like PALP" evidence="9">
    <location>
        <begin position="26"/>
        <end position="310"/>
    </location>
</feature>
<dbReference type="Proteomes" id="UP000321199">
    <property type="component" value="Chromosome"/>
</dbReference>
<dbReference type="InterPro" id="IPR000634">
    <property type="entry name" value="Ser/Thr_deHydtase_PyrdxlP-BS"/>
</dbReference>
<keyword evidence="6" id="KW-0460">Magnesium</keyword>
<comment type="cofactor">
    <cofactor evidence="3">
        <name>Mn(2+)</name>
        <dbReference type="ChEBI" id="CHEBI:29035"/>
    </cofactor>
</comment>
<evidence type="ECO:0000256" key="7">
    <source>
        <dbReference type="ARBA" id="ARBA00022898"/>
    </source>
</evidence>
<evidence type="ECO:0000256" key="6">
    <source>
        <dbReference type="ARBA" id="ARBA00022842"/>
    </source>
</evidence>
<dbReference type="KEGG" id="cof:FOZ74_02965"/>
<dbReference type="PANTHER" id="PTHR43050:SF1">
    <property type="entry name" value="SERINE RACEMASE"/>
    <property type="match status" value="1"/>
</dbReference>
<comment type="cofactor">
    <cofactor evidence="1">
        <name>Ca(2+)</name>
        <dbReference type="ChEBI" id="CHEBI:29108"/>
    </cofactor>
</comment>
<keyword evidence="7" id="KW-0663">Pyridoxal phosphate</keyword>
<reference evidence="10 11" key="1">
    <citation type="submission" date="2019-07" db="EMBL/GenBank/DDBJ databases">
        <title>Complete genome sequence of Comamonas sp. NLF 7-7 isolated from livestock.</title>
        <authorList>
            <person name="Kim D.H."/>
            <person name="Kim J.G."/>
        </authorList>
    </citation>
    <scope>NUCLEOTIDE SEQUENCE [LARGE SCALE GENOMIC DNA]</scope>
    <source>
        <strain evidence="10 11">NLF 7-7</strain>
    </source>
</reference>
<protein>
    <submittedName>
        <fullName evidence="10">Pyridoxal-phosphate dependent enzyme</fullName>
    </submittedName>
</protein>
<dbReference type="PANTHER" id="PTHR43050">
    <property type="entry name" value="SERINE / THREONINE RACEMASE FAMILY MEMBER"/>
    <property type="match status" value="1"/>
</dbReference>
<dbReference type="AlphaFoldDB" id="A0A5B8RSJ3"/>
<comment type="similarity">
    <text evidence="5">Belongs to the serine/threonine dehydratase family.</text>
</comment>
<accession>A0A5B8RSJ3</accession>
<dbReference type="GO" id="GO:0030378">
    <property type="term" value="F:serine racemase activity"/>
    <property type="evidence" value="ECO:0007669"/>
    <property type="project" value="TreeGrafter"/>
</dbReference>
<name>A0A5B8RSJ3_9BURK</name>
<evidence type="ECO:0000313" key="10">
    <source>
        <dbReference type="EMBL" id="QEA12083.1"/>
    </source>
</evidence>
<proteinExistence type="inferred from homology"/>
<comment type="cofactor">
    <cofactor evidence="2">
        <name>pyridoxal 5'-phosphate</name>
        <dbReference type="ChEBI" id="CHEBI:597326"/>
    </cofactor>
</comment>
<dbReference type="PROSITE" id="PS00165">
    <property type="entry name" value="DEHYDRATASE_SER_THR"/>
    <property type="match status" value="1"/>
</dbReference>
<dbReference type="InterPro" id="IPR036052">
    <property type="entry name" value="TrpB-like_PALP_sf"/>
</dbReference>
<dbReference type="GO" id="GO:0005524">
    <property type="term" value="F:ATP binding"/>
    <property type="evidence" value="ECO:0007669"/>
    <property type="project" value="TreeGrafter"/>
</dbReference>
<dbReference type="OrthoDB" id="9811476at2"/>
<organism evidence="10 11">
    <name type="scientific">Comamonas flocculans</name>
    <dbReference type="NCBI Taxonomy" id="2597701"/>
    <lineage>
        <taxon>Bacteria</taxon>
        <taxon>Pseudomonadati</taxon>
        <taxon>Pseudomonadota</taxon>
        <taxon>Betaproteobacteria</taxon>
        <taxon>Burkholderiales</taxon>
        <taxon>Comamonadaceae</taxon>
        <taxon>Comamonas</taxon>
    </lineage>
</organism>
<dbReference type="Pfam" id="PF00291">
    <property type="entry name" value="PALP"/>
    <property type="match status" value="1"/>
</dbReference>
<evidence type="ECO:0000256" key="3">
    <source>
        <dbReference type="ARBA" id="ARBA00001936"/>
    </source>
</evidence>
<dbReference type="RefSeq" id="WP_146911677.1">
    <property type="nucleotide sequence ID" value="NZ_CP042344.1"/>
</dbReference>
<dbReference type="GO" id="GO:0003941">
    <property type="term" value="F:L-serine ammonia-lyase activity"/>
    <property type="evidence" value="ECO:0007669"/>
    <property type="project" value="TreeGrafter"/>
</dbReference>
<evidence type="ECO:0000256" key="8">
    <source>
        <dbReference type="ARBA" id="ARBA00023239"/>
    </source>
</evidence>
<dbReference type="SUPFAM" id="SSF53686">
    <property type="entry name" value="Tryptophan synthase beta subunit-like PLP-dependent enzymes"/>
    <property type="match status" value="1"/>
</dbReference>
<dbReference type="GO" id="GO:0070179">
    <property type="term" value="P:D-serine biosynthetic process"/>
    <property type="evidence" value="ECO:0007669"/>
    <property type="project" value="TreeGrafter"/>
</dbReference>
<evidence type="ECO:0000313" key="11">
    <source>
        <dbReference type="Proteomes" id="UP000321199"/>
    </source>
</evidence>
<keyword evidence="11" id="KW-1185">Reference proteome</keyword>
<evidence type="ECO:0000256" key="2">
    <source>
        <dbReference type="ARBA" id="ARBA00001933"/>
    </source>
</evidence>
<evidence type="ECO:0000256" key="4">
    <source>
        <dbReference type="ARBA" id="ARBA00001946"/>
    </source>
</evidence>
<evidence type="ECO:0000259" key="9">
    <source>
        <dbReference type="Pfam" id="PF00291"/>
    </source>
</evidence>
<gene>
    <name evidence="10" type="ORF">FOZ74_02965</name>
</gene>
<dbReference type="FunFam" id="3.40.50.1100:FF:000005">
    <property type="entry name" value="Threonine dehydratase catabolic"/>
    <property type="match status" value="1"/>
</dbReference>
<dbReference type="GO" id="GO:0018114">
    <property type="term" value="F:threonine racemase activity"/>
    <property type="evidence" value="ECO:0007669"/>
    <property type="project" value="TreeGrafter"/>
</dbReference>
<keyword evidence="8" id="KW-0456">Lyase</keyword>
<dbReference type="GO" id="GO:0030170">
    <property type="term" value="F:pyridoxal phosphate binding"/>
    <property type="evidence" value="ECO:0007669"/>
    <property type="project" value="InterPro"/>
</dbReference>
<dbReference type="Gene3D" id="3.40.50.1100">
    <property type="match status" value="2"/>
</dbReference>
<sequence length="324" mass="34152">MPTPAMPLPTPSDVLAAARVLEGVAHRTPVLRSTTIDRLFGAALYFKCENLQRTGSFKFRGAYCALAQLERQQRGKGVLAYSSGNHAQAVALAASLHDTEALIVMPEDASAAKLAATRGYGAQVVTYRREQEDREALSQRLAHERQLGIVPPSDHPAIIAGHGTAVLELLQQVPRLDYLFVPVGGGGLLAGSLLAVRAAASNCEVFGVQPEAAGHASRSLASGQIITVTHPRTIADAAQTPALAPTAFEVIRQATPQILSASDPQMLDALRFLAQRMKLVAEPTGALAFAGAQSGAVDLHGKRVGIVISGGNVDLSRYARFISD</sequence>
<dbReference type="CDD" id="cd01562">
    <property type="entry name" value="Thr-dehyd"/>
    <property type="match status" value="1"/>
</dbReference>
<evidence type="ECO:0000256" key="1">
    <source>
        <dbReference type="ARBA" id="ARBA00001913"/>
    </source>
</evidence>
<dbReference type="GO" id="GO:0000287">
    <property type="term" value="F:magnesium ion binding"/>
    <property type="evidence" value="ECO:0007669"/>
    <property type="project" value="TreeGrafter"/>
</dbReference>